<sequence length="119" mass="12958">MARTTMDLEFISAERVKFDNVDLIKLYFGDEPDGEKDLGISLLSMQVSEDVRDEVWAACKELDVLETVRVTAEIERGSKNMGKFIVLHVEPAKAQAKPAATAAAAPAANAAKPTEQPKP</sequence>
<organism evidence="2 3">
    <name type="scientific">Phytopseudomonas punonensis</name>
    <dbReference type="NCBI Taxonomy" id="1220495"/>
    <lineage>
        <taxon>Bacteria</taxon>
        <taxon>Pseudomonadati</taxon>
        <taxon>Pseudomonadota</taxon>
        <taxon>Gammaproteobacteria</taxon>
        <taxon>Pseudomonadales</taxon>
        <taxon>Pseudomonadaceae</taxon>
        <taxon>Phytopseudomonas</taxon>
    </lineage>
</organism>
<feature type="compositionally biased region" description="Low complexity" evidence="1">
    <location>
        <begin position="97"/>
        <end position="113"/>
    </location>
</feature>
<evidence type="ECO:0000313" key="3">
    <source>
        <dbReference type="Proteomes" id="UP000184305"/>
    </source>
</evidence>
<proteinExistence type="predicted"/>
<protein>
    <submittedName>
        <fullName evidence="2">Uncharacterized protein</fullName>
    </submittedName>
</protein>
<reference evidence="3" key="1">
    <citation type="submission" date="2016-11" db="EMBL/GenBank/DDBJ databases">
        <authorList>
            <person name="Varghese N."/>
            <person name="Submissions S."/>
        </authorList>
    </citation>
    <scope>NUCLEOTIDE SEQUENCE [LARGE SCALE GENOMIC DNA]</scope>
    <source>
        <strain evidence="3">CECT 8089</strain>
    </source>
</reference>
<evidence type="ECO:0000256" key="1">
    <source>
        <dbReference type="SAM" id="MobiDB-lite"/>
    </source>
</evidence>
<dbReference type="RefSeq" id="WP_073268621.1">
    <property type="nucleotide sequence ID" value="NZ_FRBQ01000013.1"/>
</dbReference>
<gene>
    <name evidence="2" type="ORF">SAMN05216288_0457</name>
</gene>
<accession>A0A1M7NRV9</accession>
<dbReference type="AlphaFoldDB" id="A0A1M7NRV9"/>
<keyword evidence="3" id="KW-1185">Reference proteome</keyword>
<dbReference type="STRING" id="1220495.SAMN05216288_0457"/>
<name>A0A1M7NRV9_9GAMM</name>
<dbReference type="OrthoDB" id="6903827at2"/>
<dbReference type="EMBL" id="FRBQ01000013">
    <property type="protein sequence ID" value="SHN06782.1"/>
    <property type="molecule type" value="Genomic_DNA"/>
</dbReference>
<dbReference type="Proteomes" id="UP000184305">
    <property type="component" value="Unassembled WGS sequence"/>
</dbReference>
<evidence type="ECO:0000313" key="2">
    <source>
        <dbReference type="EMBL" id="SHN06782.1"/>
    </source>
</evidence>
<feature type="region of interest" description="Disordered" evidence="1">
    <location>
        <begin position="97"/>
        <end position="119"/>
    </location>
</feature>